<evidence type="ECO:0000313" key="1">
    <source>
        <dbReference type="EMBL" id="ABS73102.1"/>
    </source>
</evidence>
<dbReference type="Proteomes" id="UP000001120">
    <property type="component" value="Chromosome"/>
</dbReference>
<dbReference type="KEGG" id="bay:RBAM_007170"/>
<dbReference type="RefSeq" id="WP_012117016.1">
    <property type="nucleotide sequence ID" value="NC_009725.2"/>
</dbReference>
<gene>
    <name evidence="1" type="ordered locus">RBAM_007170</name>
</gene>
<proteinExistence type="predicted"/>
<reference evidence="1 2" key="1">
    <citation type="journal article" date="2007" name="Nat. Biotechnol.">
        <title>Comparative analysis of the complete genome sequence of the plant growth-promoting bacterium Bacillus amyloliquefaciens FZB42.</title>
        <authorList>
            <person name="Chen X.H."/>
            <person name="Koumoutsi A."/>
            <person name="Scholz R."/>
            <person name="Eisenreich A."/>
            <person name="Schneider K."/>
            <person name="Heinemeyer I."/>
            <person name="Morgenstern B."/>
            <person name="Voss B."/>
            <person name="Hess W.R."/>
            <person name="Reva O."/>
            <person name="Junge H."/>
            <person name="Voigt B."/>
            <person name="Jungblut P.R."/>
            <person name="Vater J."/>
            <person name="Sussmuth R."/>
            <person name="Liesegang H."/>
            <person name="Strittmatter A."/>
            <person name="Gottschalk G."/>
            <person name="Borriss R."/>
        </authorList>
    </citation>
    <scope>NUCLEOTIDE SEQUENCE [LARGE SCALE GENOMIC DNA]</scope>
    <source>
        <strain evidence="2">DSM 23117 / BGSC 10A6 / LMG 26770 / FZB42</strain>
    </source>
</reference>
<sequence>MDRKSLIEFYKETDYKTKSLSIRGIPPRPSEWNVPLFIKKIYPENKDIFKNSINNNQFEVKLVQEDLEFFKALLLHESLFNFYKAFYNYLCALKLYDGGLQHWIEITAYYAKFYLANSIIALTGKSRYIVTGSSKNFVEDIYKLVNKNGYQSNIRKNGSFVASYARYGIEININPSLNEGKLIITKDLGSGGSHGHVWNKYSDIDTKKIGVTELTHSYPQHLTEERNLENYSFEGYRQLDFNLELDNFKGYFQREYIKNQSNLIYTSETAIILGVIGELFNLFEELKVNELPIEKEKLIHMCKYTLGESEQSKKLSDLICSGFPTKNKYLDEYHWYESN</sequence>
<dbReference type="AlphaFoldDB" id="A7Z276"/>
<name>A7Z276_BACVZ</name>
<keyword evidence="2" id="KW-1185">Reference proteome</keyword>
<dbReference type="GeneID" id="93079852"/>
<dbReference type="HOGENOM" id="CLU_817962_0_0_9"/>
<evidence type="ECO:0000313" key="2">
    <source>
        <dbReference type="Proteomes" id="UP000001120"/>
    </source>
</evidence>
<organism evidence="1 2">
    <name type="scientific">Bacillus velezensis (strain DSM 23117 / BGSC 10A6 / LMG 26770 / FZB42)</name>
    <name type="common">Bacillus amyloliquefaciens subsp. plantarum</name>
    <dbReference type="NCBI Taxonomy" id="326423"/>
    <lineage>
        <taxon>Bacteria</taxon>
        <taxon>Bacillati</taxon>
        <taxon>Bacillota</taxon>
        <taxon>Bacilli</taxon>
        <taxon>Bacillales</taxon>
        <taxon>Bacillaceae</taxon>
        <taxon>Bacillus</taxon>
        <taxon>Bacillus amyloliquefaciens group</taxon>
    </lineage>
</organism>
<protein>
    <submittedName>
        <fullName evidence="1">Uncharacterized protein</fullName>
    </submittedName>
</protein>
<accession>A7Z276</accession>
<dbReference type="EMBL" id="CP000560">
    <property type="protein sequence ID" value="ABS73102.1"/>
    <property type="molecule type" value="Genomic_DNA"/>
</dbReference>